<evidence type="ECO:0000313" key="2">
    <source>
        <dbReference type="Proteomes" id="UP001162972"/>
    </source>
</evidence>
<dbReference type="Proteomes" id="UP001162972">
    <property type="component" value="Chromosome 1"/>
</dbReference>
<protein>
    <submittedName>
        <fullName evidence="1">Uncharacterized protein</fullName>
    </submittedName>
</protein>
<dbReference type="EMBL" id="JAPFFJ010000005">
    <property type="protein sequence ID" value="KAJ6426993.1"/>
    <property type="molecule type" value="Genomic_DNA"/>
</dbReference>
<proteinExistence type="predicted"/>
<organism evidence="1 2">
    <name type="scientific">Salix udensis</name>
    <dbReference type="NCBI Taxonomy" id="889485"/>
    <lineage>
        <taxon>Eukaryota</taxon>
        <taxon>Viridiplantae</taxon>
        <taxon>Streptophyta</taxon>
        <taxon>Embryophyta</taxon>
        <taxon>Tracheophyta</taxon>
        <taxon>Spermatophyta</taxon>
        <taxon>Magnoliopsida</taxon>
        <taxon>eudicotyledons</taxon>
        <taxon>Gunneridae</taxon>
        <taxon>Pentapetalae</taxon>
        <taxon>rosids</taxon>
        <taxon>fabids</taxon>
        <taxon>Malpighiales</taxon>
        <taxon>Salicaceae</taxon>
        <taxon>Saliceae</taxon>
        <taxon>Salix</taxon>
    </lineage>
</organism>
<gene>
    <name evidence="1" type="ORF">OIU84_022568</name>
</gene>
<dbReference type="AlphaFoldDB" id="A0AAD6KPD4"/>
<comment type="caution">
    <text evidence="1">The sequence shown here is derived from an EMBL/GenBank/DDBJ whole genome shotgun (WGS) entry which is preliminary data.</text>
</comment>
<evidence type="ECO:0000313" key="1">
    <source>
        <dbReference type="EMBL" id="KAJ6426993.1"/>
    </source>
</evidence>
<keyword evidence="2" id="KW-1185">Reference proteome</keyword>
<sequence>MDCLVLPVSMLRRCCKRSRQGYRPLTEDGFGDLDSPVTVVVGKREERVPGRSVCVRREALSGFDRNSQKG</sequence>
<accession>A0AAD6KPD4</accession>
<name>A0AAD6KPD4_9ROSI</name>
<reference evidence="1 2" key="1">
    <citation type="journal article" date="2023" name="Int. J. Mol. Sci.">
        <title>De Novo Assembly and Annotation of 11 Diverse Shrub Willow (Salix) Genomes Reveals Novel Gene Organization in Sex-Linked Regions.</title>
        <authorList>
            <person name="Hyden B."/>
            <person name="Feng K."/>
            <person name="Yates T.B."/>
            <person name="Jawdy S."/>
            <person name="Cereghino C."/>
            <person name="Smart L.B."/>
            <person name="Muchero W."/>
        </authorList>
    </citation>
    <scope>NUCLEOTIDE SEQUENCE [LARGE SCALE GENOMIC DNA]</scope>
    <source>
        <tissue evidence="1">Shoot tip</tissue>
    </source>
</reference>